<dbReference type="InterPro" id="IPR036047">
    <property type="entry name" value="F-box-like_dom_sf"/>
</dbReference>
<accession>A0AAD5E2L4</accession>
<evidence type="ECO:0000313" key="2">
    <source>
        <dbReference type="EMBL" id="KAI8576038.1"/>
    </source>
</evidence>
<comment type="caution">
    <text evidence="2">The sequence shown here is derived from an EMBL/GenBank/DDBJ whole genome shotgun (WGS) entry which is preliminary data.</text>
</comment>
<reference evidence="2" key="2">
    <citation type="journal article" date="2022" name="Proc. Natl. Acad. Sci. U.S.A.">
        <title>Diploid-dominant life cycles characterize the early evolution of Fungi.</title>
        <authorList>
            <person name="Amses K.R."/>
            <person name="Simmons D.R."/>
            <person name="Longcore J.E."/>
            <person name="Mondo S.J."/>
            <person name="Seto K."/>
            <person name="Jeronimo G.H."/>
            <person name="Bonds A.E."/>
            <person name="Quandt C.A."/>
            <person name="Davis W.J."/>
            <person name="Chang Y."/>
            <person name="Federici B.A."/>
            <person name="Kuo A."/>
            <person name="LaButti K."/>
            <person name="Pangilinan J."/>
            <person name="Andreopoulos W."/>
            <person name="Tritt A."/>
            <person name="Riley R."/>
            <person name="Hundley H."/>
            <person name="Johnson J."/>
            <person name="Lipzen A."/>
            <person name="Barry K."/>
            <person name="Lang B.F."/>
            <person name="Cuomo C.A."/>
            <person name="Buchler N.E."/>
            <person name="Grigoriev I.V."/>
            <person name="Spatafora J.W."/>
            <person name="Stajich J.E."/>
            <person name="James T.Y."/>
        </authorList>
    </citation>
    <scope>NUCLEOTIDE SEQUENCE</scope>
    <source>
        <strain evidence="2">AG</strain>
    </source>
</reference>
<dbReference type="GeneID" id="75917211"/>
<dbReference type="Proteomes" id="UP001206595">
    <property type="component" value="Unassembled WGS sequence"/>
</dbReference>
<dbReference type="RefSeq" id="XP_051441042.1">
    <property type="nucleotide sequence ID" value="XM_051591868.1"/>
</dbReference>
<dbReference type="InterPro" id="IPR001810">
    <property type="entry name" value="F-box_dom"/>
</dbReference>
<feature type="domain" description="F-box" evidence="1">
    <location>
        <begin position="1"/>
        <end position="46"/>
    </location>
</feature>
<dbReference type="AlphaFoldDB" id="A0AAD5E2L4"/>
<dbReference type="EMBL" id="MU620963">
    <property type="protein sequence ID" value="KAI8576038.1"/>
    <property type="molecule type" value="Genomic_DNA"/>
</dbReference>
<reference evidence="2" key="1">
    <citation type="submission" date="2021-06" db="EMBL/GenBank/DDBJ databases">
        <authorList>
            <consortium name="DOE Joint Genome Institute"/>
            <person name="Mondo S.J."/>
            <person name="Amses K.R."/>
            <person name="Simmons D.R."/>
            <person name="Longcore J.E."/>
            <person name="Seto K."/>
            <person name="Alves G.H."/>
            <person name="Bonds A.E."/>
            <person name="Quandt C.A."/>
            <person name="Davis W.J."/>
            <person name="Chang Y."/>
            <person name="Letcher P.M."/>
            <person name="Powell M.J."/>
            <person name="Kuo A."/>
            <person name="Labutti K."/>
            <person name="Pangilinan J."/>
            <person name="Andreopoulos W."/>
            <person name="Tritt A."/>
            <person name="Riley R."/>
            <person name="Hundley H."/>
            <person name="Johnson J."/>
            <person name="Lipzen A."/>
            <person name="Barry K."/>
            <person name="Berbee M.L."/>
            <person name="Buchler N.E."/>
            <person name="Grigoriev I.V."/>
            <person name="Spatafora J.W."/>
            <person name="Stajich J.E."/>
            <person name="James T.Y."/>
        </authorList>
    </citation>
    <scope>NUCLEOTIDE SEQUENCE</scope>
    <source>
        <strain evidence="2">AG</strain>
    </source>
</reference>
<name>A0AAD5E2L4_UMBRA</name>
<proteinExistence type="predicted"/>
<evidence type="ECO:0000313" key="3">
    <source>
        <dbReference type="Proteomes" id="UP001206595"/>
    </source>
</evidence>
<dbReference type="CDD" id="cd09917">
    <property type="entry name" value="F-box_SF"/>
    <property type="match status" value="1"/>
</dbReference>
<evidence type="ECO:0000259" key="1">
    <source>
        <dbReference type="PROSITE" id="PS50181"/>
    </source>
</evidence>
<dbReference type="SUPFAM" id="SSF81383">
    <property type="entry name" value="F-box domain"/>
    <property type="match status" value="1"/>
</dbReference>
<organism evidence="2 3">
    <name type="scientific">Umbelopsis ramanniana AG</name>
    <dbReference type="NCBI Taxonomy" id="1314678"/>
    <lineage>
        <taxon>Eukaryota</taxon>
        <taxon>Fungi</taxon>
        <taxon>Fungi incertae sedis</taxon>
        <taxon>Mucoromycota</taxon>
        <taxon>Mucoromycotina</taxon>
        <taxon>Umbelopsidomycetes</taxon>
        <taxon>Umbelopsidales</taxon>
        <taxon>Umbelopsidaceae</taxon>
        <taxon>Umbelopsis</taxon>
    </lineage>
</organism>
<dbReference type="Pfam" id="PF12937">
    <property type="entry name" value="F-box-like"/>
    <property type="match status" value="1"/>
</dbReference>
<dbReference type="Gene3D" id="1.20.1280.50">
    <property type="match status" value="1"/>
</dbReference>
<gene>
    <name evidence="2" type="ORF">K450DRAFT_258596</name>
</gene>
<dbReference type="PROSITE" id="PS50181">
    <property type="entry name" value="FBOX"/>
    <property type="match status" value="1"/>
</dbReference>
<sequence length="232" mass="26821">MTLPDDIIHLILQYLSITDISSNSALTCRQWNSVSREVINKRLNRLCSAPWLNFQLDYKECRKTYIKLGKRVFDVQHSAFISNLIALPDETKSNHHVSQQPIFQLNADCTSNFDMEVVLSFTTSCMEPFYVDWATVYNTTDVHSNNGFFDMKIEFVNEQDIDMNSMKLFRWREKKTVFQTVTGPPPDGRYFMVTAIVVCAKKVAAMLEEYLNIDIDKSCLFPTLDSLLDDPE</sequence>
<keyword evidence="3" id="KW-1185">Reference proteome</keyword>
<protein>
    <recommendedName>
        <fullName evidence="1">F-box domain-containing protein</fullName>
    </recommendedName>
</protein>